<dbReference type="AlphaFoldDB" id="A9D8E9"/>
<dbReference type="InterPro" id="IPR002347">
    <property type="entry name" value="SDR_fam"/>
</dbReference>
<evidence type="ECO:0000313" key="3">
    <source>
        <dbReference type="EMBL" id="EDQ33283.2"/>
    </source>
</evidence>
<dbReference type="PRINTS" id="PR00081">
    <property type="entry name" value="GDHRDH"/>
</dbReference>
<proteinExistence type="inferred from homology"/>
<dbReference type="RefSeq" id="WP_040449388.1">
    <property type="nucleotide sequence ID" value="NZ_CM002917.1"/>
</dbReference>
<dbReference type="CDD" id="cd05233">
    <property type="entry name" value="SDR_c"/>
    <property type="match status" value="1"/>
</dbReference>
<gene>
    <name evidence="3" type="ORF">HPDFL43_17446</name>
</gene>
<keyword evidence="4" id="KW-1185">Reference proteome</keyword>
<evidence type="ECO:0000313" key="4">
    <source>
        <dbReference type="Proteomes" id="UP000004291"/>
    </source>
</evidence>
<dbReference type="STRING" id="411684.HPDFL43_17446"/>
<dbReference type="Gene3D" id="3.40.50.720">
    <property type="entry name" value="NAD(P)-binding Rossmann-like Domain"/>
    <property type="match status" value="1"/>
</dbReference>
<dbReference type="PANTHER" id="PTHR42879">
    <property type="entry name" value="3-OXOACYL-(ACYL-CARRIER-PROTEIN) REDUCTASE"/>
    <property type="match status" value="1"/>
</dbReference>
<accession>A9D8E9</accession>
<reference evidence="3 4" key="2">
    <citation type="submission" date="2012-06" db="EMBL/GenBank/DDBJ databases">
        <authorList>
            <person name="Fiebig A."/>
        </authorList>
    </citation>
    <scope>NUCLEOTIDE SEQUENCE [LARGE SCALE GENOMIC DNA]</scope>
    <source>
        <strain evidence="3 4">DFL-43</strain>
    </source>
</reference>
<dbReference type="OrthoDB" id="9805986at2"/>
<dbReference type="Proteomes" id="UP000004291">
    <property type="component" value="Chromosome"/>
</dbReference>
<dbReference type="EMBL" id="ABIA03000004">
    <property type="protein sequence ID" value="EDQ33283.2"/>
    <property type="molecule type" value="Genomic_DNA"/>
</dbReference>
<reference evidence="3 4" key="1">
    <citation type="submission" date="2007-10" db="EMBL/GenBank/DDBJ databases">
        <authorList>
            <person name="Wagner-Dobler I."/>
            <person name="Ferriera S."/>
            <person name="Johnson J."/>
            <person name="Kravitz S."/>
            <person name="Beeson K."/>
            <person name="Sutton G."/>
            <person name="Rogers Y.-H."/>
            <person name="Friedman R."/>
            <person name="Frazier M."/>
            <person name="Venter J.C."/>
        </authorList>
    </citation>
    <scope>NUCLEOTIDE SEQUENCE [LARGE SCALE GENOMIC DNA]</scope>
    <source>
        <strain evidence="3 4">DFL-43</strain>
    </source>
</reference>
<protein>
    <submittedName>
        <fullName evidence="3">Dehydrogenase with different specificity</fullName>
        <ecNumber evidence="3">1.1.1.10</ecNumber>
    </submittedName>
</protein>
<dbReference type="InterPro" id="IPR050259">
    <property type="entry name" value="SDR"/>
</dbReference>
<organism evidence="3 4">
    <name type="scientific">Hoeflea phototrophica (strain DSM 17068 / NCIMB 14078 / DFL-43)</name>
    <dbReference type="NCBI Taxonomy" id="411684"/>
    <lineage>
        <taxon>Bacteria</taxon>
        <taxon>Pseudomonadati</taxon>
        <taxon>Pseudomonadota</taxon>
        <taxon>Alphaproteobacteria</taxon>
        <taxon>Hyphomicrobiales</taxon>
        <taxon>Rhizobiaceae</taxon>
        <taxon>Hoeflea</taxon>
    </lineage>
</organism>
<dbReference type="HOGENOM" id="CLU_010194_1_1_5"/>
<dbReference type="FunFam" id="3.40.50.720:FF:000084">
    <property type="entry name" value="Short-chain dehydrogenase reductase"/>
    <property type="match status" value="1"/>
</dbReference>
<evidence type="ECO:0000256" key="1">
    <source>
        <dbReference type="ARBA" id="ARBA00006484"/>
    </source>
</evidence>
<dbReference type="GO" id="GO:0050038">
    <property type="term" value="F:L-xylulose reductase (NADPH) activity"/>
    <property type="evidence" value="ECO:0007669"/>
    <property type="project" value="UniProtKB-EC"/>
</dbReference>
<dbReference type="Pfam" id="PF13561">
    <property type="entry name" value="adh_short_C2"/>
    <property type="match status" value="1"/>
</dbReference>
<sequence>MSCWESRFSLTGRTALVTGASSGIGYAIAEVFADAGADVIGHGRDRDRLAALADVVRAKGRRFTATTGDLALAADTAEVARKALAAADERIDILVNSAGIAVTGPVVDYPIDAWMRTIAVNLTAPFILSQALLPGMMARKMGKIINISSQTGVIALQDHAAYATSKGGLNALTKSLMVEAAPHNVQVNAICPTVVLTEMGKELWSAPEKKDPFIARTPLGRFGKPVEIADMALYLASPASDLVNGAVMMIEGGHSSI</sequence>
<dbReference type="eggNOG" id="COG1028">
    <property type="taxonomic scope" value="Bacteria"/>
</dbReference>
<dbReference type="InterPro" id="IPR036291">
    <property type="entry name" value="NAD(P)-bd_dom_sf"/>
</dbReference>
<keyword evidence="2 3" id="KW-0560">Oxidoreductase</keyword>
<evidence type="ECO:0000256" key="2">
    <source>
        <dbReference type="ARBA" id="ARBA00023002"/>
    </source>
</evidence>
<comment type="caution">
    <text evidence="3">The sequence shown here is derived from an EMBL/GenBank/DDBJ whole genome shotgun (WGS) entry which is preliminary data.</text>
</comment>
<comment type="similarity">
    <text evidence="1">Belongs to the short-chain dehydrogenases/reductases (SDR) family.</text>
</comment>
<dbReference type="GO" id="GO:0032787">
    <property type="term" value="P:monocarboxylic acid metabolic process"/>
    <property type="evidence" value="ECO:0007669"/>
    <property type="project" value="UniProtKB-ARBA"/>
</dbReference>
<dbReference type="InterPro" id="IPR020904">
    <property type="entry name" value="Sc_DH/Rdtase_CS"/>
</dbReference>
<dbReference type="SUPFAM" id="SSF51735">
    <property type="entry name" value="NAD(P)-binding Rossmann-fold domains"/>
    <property type="match status" value="1"/>
</dbReference>
<dbReference type="PROSITE" id="PS00061">
    <property type="entry name" value="ADH_SHORT"/>
    <property type="match status" value="1"/>
</dbReference>
<dbReference type="EC" id="1.1.1.10" evidence="3"/>
<dbReference type="PRINTS" id="PR00080">
    <property type="entry name" value="SDRFAMILY"/>
</dbReference>
<dbReference type="PANTHER" id="PTHR42879:SF2">
    <property type="entry name" value="3-OXOACYL-[ACYL-CARRIER-PROTEIN] REDUCTASE FABG"/>
    <property type="match status" value="1"/>
</dbReference>
<name>A9D8E9_HOEPD</name>